<evidence type="ECO:0000313" key="4">
    <source>
        <dbReference type="EMBL" id="KAJ1642450.1"/>
    </source>
</evidence>
<dbReference type="PANTHER" id="PTHR21705:SF11">
    <property type="entry name" value="FHIP FAMILY PROTEIN CG3558"/>
    <property type="match status" value="1"/>
</dbReference>
<feature type="region of interest" description="Disordered" evidence="2">
    <location>
        <begin position="1068"/>
        <end position="1087"/>
    </location>
</feature>
<name>A0A9W7XFX7_9FUNG</name>
<keyword evidence="5" id="KW-1185">Reference proteome</keyword>
<feature type="region of interest" description="Disordered" evidence="2">
    <location>
        <begin position="1002"/>
        <end position="1036"/>
    </location>
</feature>
<comment type="similarity">
    <text evidence="1">Belongs to the FHIP family.</text>
</comment>
<protein>
    <recommendedName>
        <fullName evidence="3">FHF complex subunit HOOK-interacting protein C-terminal domain-containing protein</fullName>
    </recommendedName>
</protein>
<dbReference type="EMBL" id="JANBOH010000399">
    <property type="protein sequence ID" value="KAJ1642450.1"/>
    <property type="molecule type" value="Genomic_DNA"/>
</dbReference>
<gene>
    <name evidence="4" type="ORF">LPJ64_005711</name>
</gene>
<evidence type="ECO:0000256" key="1">
    <source>
        <dbReference type="ARBA" id="ARBA00024336"/>
    </source>
</evidence>
<dbReference type="AlphaFoldDB" id="A0A9W7XFX7"/>
<dbReference type="Proteomes" id="UP001145021">
    <property type="component" value="Unassembled WGS sequence"/>
</dbReference>
<dbReference type="InterPro" id="IPR019384">
    <property type="entry name" value="FHIP"/>
</dbReference>
<evidence type="ECO:0000259" key="3">
    <source>
        <dbReference type="Pfam" id="PF19314"/>
    </source>
</evidence>
<dbReference type="PANTHER" id="PTHR21705">
    <property type="entry name" value="RAI16 PROTEIN-RELATED"/>
    <property type="match status" value="1"/>
</dbReference>
<dbReference type="Pfam" id="PF19314">
    <property type="entry name" value="DUF5917"/>
    <property type="match status" value="1"/>
</dbReference>
<proteinExistence type="inferred from homology"/>
<feature type="domain" description="FHF complex subunit HOOK-interacting protein C-terminal" evidence="3">
    <location>
        <begin position="898"/>
        <end position="996"/>
    </location>
</feature>
<evidence type="ECO:0000256" key="2">
    <source>
        <dbReference type="SAM" id="MobiDB-lite"/>
    </source>
</evidence>
<reference evidence="4" key="1">
    <citation type="submission" date="2022-07" db="EMBL/GenBank/DDBJ databases">
        <title>Phylogenomic reconstructions and comparative analyses of Kickxellomycotina fungi.</title>
        <authorList>
            <person name="Reynolds N.K."/>
            <person name="Stajich J.E."/>
            <person name="Barry K."/>
            <person name="Grigoriev I.V."/>
            <person name="Crous P."/>
            <person name="Smith M.E."/>
        </authorList>
    </citation>
    <scope>NUCLEOTIDE SEQUENCE</scope>
    <source>
        <strain evidence="4">NBRC 105413</strain>
    </source>
</reference>
<accession>A0A9W7XFX7</accession>
<sequence length="1192" mass="132781">MQRINHHSQARTTAAEVFDKVRSLVDNVSVVFDGPAPTARDKLVENWTRIQEHYTRQVDLRKVQIVDTTIPHHMEMMLKILAQEMLLNEEELAASQMALDDMDSGDRLAQPLEFGPCVEYLLQYHVLSDLVDLADVDLPRGMRKYVLRFFGLFIEGIPLGLLPESAIRLPLVAIMRQCLHVVQTSPTTPINPMRRQEPIQSSNKQVGAAKAGYRLGQGYHSIQNDKSSVILCHDLLQLIVTLFRRLREHSNMVYLFFDWESSGWQQQQQQSDHQASASASAKSSSDLAVSSLRSATSGYLEQSARGHELFIVHIIVEYLLAPGFTGQLAREALVLVVQVLLAPQDKAKYVGFLLDQARIVELLVEHMGYLHSQMPVFRPMPRSPSAQLFSRNYTGPRHLSPLQRRMAAGARGMQVVREKFDIKPRLHQQLSQDSLLRSIAQQDQRETEILVSARLILEHVDAFFLCWELLDEVAFVGMSDDRLLSAAQSQLMNGFLRSHIEPALLLANMALAKNQAITTVSYLADLVNVTHSTCVLDALFMVLLGTDLAPEKMPRLRKKHAECEEKKKSIFAEPCILSLEDQALLESIEDDAMRAEAAALLLPPGFDLSKVFSPSASSGTTFATDDMQISDLQQPNRGEQHQALRSMLISWMTVDDNTLLSFTTLRLFDTILSTMNQFAYTSLVLRNFLDHPIESTVSDQADSDNEEDDNRPLALARAQGSVNSSKNRFYSGPALGRGDSVAADQELIRAVVERFLDATPSSISSALPEVVVSAAIRLDNSKDNNEHSISPILTQQQLEAPRNFQNMRSLIMMREAQGCDEYVSDCLRKLRLNQQYTAQCWQSKEAFVRRYMPTVATSSSKQEVSGSGSADNDDVFGDDSEDLVVGRIDQELADFYPGSFLTTLISQLTCAIKRHMAYNLMVTSMINKLACLADPALCAFLFLANSATMPRKTEAAETDSLAMFLYDTFVGASADAYVKSERVPRFSARLARLRREGVETAVRVGAGHPGANNKSDRPGAVQTRGRLGDADDQDSMPLSELTRQQRVLQEPGLPSHSSSMDVDFVNSSQAPVLSPDPPQTSTVSKENNREDVAKATKLLGTTIKRFVNGYILLDEFGKEMAATALALHSVELDRTMEKTVHCQPLGSRKGDVEEYADLLEYYDPEEKAYRKAVVLKESLKSSVIDLGTGRDI</sequence>
<dbReference type="InterPro" id="IPR045669">
    <property type="entry name" value="FHIP_C"/>
</dbReference>
<organism evidence="4 5">
    <name type="scientific">Coemansia asiatica</name>
    <dbReference type="NCBI Taxonomy" id="1052880"/>
    <lineage>
        <taxon>Eukaryota</taxon>
        <taxon>Fungi</taxon>
        <taxon>Fungi incertae sedis</taxon>
        <taxon>Zoopagomycota</taxon>
        <taxon>Kickxellomycotina</taxon>
        <taxon>Kickxellomycetes</taxon>
        <taxon>Kickxellales</taxon>
        <taxon>Kickxellaceae</taxon>
        <taxon>Coemansia</taxon>
    </lineage>
</organism>
<dbReference type="Pfam" id="PF10257">
    <property type="entry name" value="RAI16-like"/>
    <property type="match status" value="1"/>
</dbReference>
<comment type="caution">
    <text evidence="4">The sequence shown here is derived from an EMBL/GenBank/DDBJ whole genome shotgun (WGS) entry which is preliminary data.</text>
</comment>
<evidence type="ECO:0000313" key="5">
    <source>
        <dbReference type="Proteomes" id="UP001145021"/>
    </source>
</evidence>